<feature type="transmembrane region" description="Helical" evidence="2">
    <location>
        <begin position="192"/>
        <end position="214"/>
    </location>
</feature>
<feature type="region of interest" description="Disordered" evidence="1">
    <location>
        <begin position="244"/>
        <end position="263"/>
    </location>
</feature>
<organism evidence="3 4">
    <name type="scientific">Gonapodya prolifera (strain JEL478)</name>
    <name type="common">Monoblepharis prolifera</name>
    <dbReference type="NCBI Taxonomy" id="1344416"/>
    <lineage>
        <taxon>Eukaryota</taxon>
        <taxon>Fungi</taxon>
        <taxon>Fungi incertae sedis</taxon>
        <taxon>Chytridiomycota</taxon>
        <taxon>Chytridiomycota incertae sedis</taxon>
        <taxon>Monoblepharidomycetes</taxon>
        <taxon>Monoblepharidales</taxon>
        <taxon>Gonapodyaceae</taxon>
        <taxon>Gonapodya</taxon>
    </lineage>
</organism>
<feature type="transmembrane region" description="Helical" evidence="2">
    <location>
        <begin position="79"/>
        <end position="100"/>
    </location>
</feature>
<feature type="transmembrane region" description="Helical" evidence="2">
    <location>
        <begin position="112"/>
        <end position="131"/>
    </location>
</feature>
<gene>
    <name evidence="3" type="ORF">M427DRAFT_39123</name>
</gene>
<feature type="transmembrane region" description="Helical" evidence="2">
    <location>
        <begin position="42"/>
        <end position="59"/>
    </location>
</feature>
<evidence type="ECO:0000313" key="3">
    <source>
        <dbReference type="EMBL" id="KXS09347.1"/>
    </source>
</evidence>
<protein>
    <submittedName>
        <fullName evidence="3">Uncharacterized protein</fullName>
    </submittedName>
</protein>
<sequence length="305" mass="33028">MATTVTQMTRCATLVTSAICMVHNQLMITNKTKTILSWSGRLIAPGYFLTFVLMFGYTYMDASTTGAQATYAIARCFNWLTQSLEAVLLASFGDILVVGMRGIVEKVNWTTATLIVVTGFIREIILCYQNMAQYFVKDVTVFPANLTSGLQGLLAGLLLIQVFCHMARIHITHSSNVSKFVRAYVNSRASKVAVLMFVRCLSWFLLLIPALGGLSGITRAWGDNLTIFVGTVMAIIMLEKGNAESKGTSQNAPTSTTPSGKGALMGSTLKQKFSATSTKDAATTVDSSQQHMNADLIVPFPSSNV</sequence>
<keyword evidence="2" id="KW-0472">Membrane</keyword>
<dbReference type="OrthoDB" id="10397559at2759"/>
<dbReference type="Proteomes" id="UP000070544">
    <property type="component" value="Unassembled WGS sequence"/>
</dbReference>
<dbReference type="EMBL" id="KQ965870">
    <property type="protein sequence ID" value="KXS09347.1"/>
    <property type="molecule type" value="Genomic_DNA"/>
</dbReference>
<feature type="transmembrane region" description="Helical" evidence="2">
    <location>
        <begin position="151"/>
        <end position="171"/>
    </location>
</feature>
<evidence type="ECO:0000256" key="1">
    <source>
        <dbReference type="SAM" id="MobiDB-lite"/>
    </source>
</evidence>
<name>A0A138ZXW2_GONPJ</name>
<feature type="compositionally biased region" description="Polar residues" evidence="1">
    <location>
        <begin position="245"/>
        <end position="259"/>
    </location>
</feature>
<reference evidence="3 4" key="1">
    <citation type="journal article" date="2015" name="Genome Biol. Evol.">
        <title>Phylogenomic analyses indicate that early fungi evolved digesting cell walls of algal ancestors of land plants.</title>
        <authorList>
            <person name="Chang Y."/>
            <person name="Wang S."/>
            <person name="Sekimoto S."/>
            <person name="Aerts A.L."/>
            <person name="Choi C."/>
            <person name="Clum A."/>
            <person name="LaButti K.M."/>
            <person name="Lindquist E.A."/>
            <person name="Yee Ngan C."/>
            <person name="Ohm R.A."/>
            <person name="Salamov A.A."/>
            <person name="Grigoriev I.V."/>
            <person name="Spatafora J.W."/>
            <person name="Berbee M.L."/>
        </authorList>
    </citation>
    <scope>NUCLEOTIDE SEQUENCE [LARGE SCALE GENOMIC DNA]</scope>
    <source>
        <strain evidence="3 4">JEL478</strain>
    </source>
</reference>
<dbReference type="AlphaFoldDB" id="A0A138ZXW2"/>
<keyword evidence="4" id="KW-1185">Reference proteome</keyword>
<accession>A0A138ZXW2</accession>
<keyword evidence="2" id="KW-0812">Transmembrane</keyword>
<feature type="transmembrane region" description="Helical" evidence="2">
    <location>
        <begin position="220"/>
        <end position="238"/>
    </location>
</feature>
<evidence type="ECO:0000256" key="2">
    <source>
        <dbReference type="SAM" id="Phobius"/>
    </source>
</evidence>
<proteinExistence type="predicted"/>
<evidence type="ECO:0000313" key="4">
    <source>
        <dbReference type="Proteomes" id="UP000070544"/>
    </source>
</evidence>
<keyword evidence="2" id="KW-1133">Transmembrane helix</keyword>